<comment type="subcellular location">
    <subcellularLocation>
        <location evidence="1">Virion</location>
    </subcellularLocation>
</comment>
<evidence type="ECO:0000313" key="5">
    <source>
        <dbReference type="EMBL" id="CAB4122841.1"/>
    </source>
</evidence>
<reference evidence="5" key="1">
    <citation type="submission" date="2020-04" db="EMBL/GenBank/DDBJ databases">
        <authorList>
            <person name="Chiriac C."/>
            <person name="Salcher M."/>
            <person name="Ghai R."/>
            <person name="Kavagutti S V."/>
        </authorList>
    </citation>
    <scope>NUCLEOTIDE SEQUENCE</scope>
</reference>
<dbReference type="InterPro" id="IPR024535">
    <property type="entry name" value="RHGA/B-epi-like_pectate_lyase"/>
</dbReference>
<name>A0A6J5KM48_9CAUD</name>
<dbReference type="InterPro" id="IPR012334">
    <property type="entry name" value="Pectin_lyas_fold"/>
</dbReference>
<evidence type="ECO:0000256" key="1">
    <source>
        <dbReference type="ARBA" id="ARBA00004328"/>
    </source>
</evidence>
<proteinExistence type="predicted"/>
<dbReference type="Pfam" id="PF12708">
    <property type="entry name" value="Pect-lyase_RHGA_epim"/>
    <property type="match status" value="1"/>
</dbReference>
<dbReference type="SUPFAM" id="SSF51126">
    <property type="entry name" value="Pectin lyase-like"/>
    <property type="match status" value="1"/>
</dbReference>
<feature type="compositionally biased region" description="Polar residues" evidence="3">
    <location>
        <begin position="1"/>
        <end position="23"/>
    </location>
</feature>
<dbReference type="InterPro" id="IPR011050">
    <property type="entry name" value="Pectin_lyase_fold/virulence"/>
</dbReference>
<dbReference type="GO" id="GO:0044423">
    <property type="term" value="C:virion component"/>
    <property type="evidence" value="ECO:0007669"/>
    <property type="project" value="UniProtKB-KW"/>
</dbReference>
<dbReference type="Gene3D" id="2.160.20.10">
    <property type="entry name" value="Single-stranded right-handed beta-helix, Pectin lyase-like"/>
    <property type="match status" value="1"/>
</dbReference>
<dbReference type="GO" id="GO:0016829">
    <property type="term" value="F:lyase activity"/>
    <property type="evidence" value="ECO:0007669"/>
    <property type="project" value="UniProtKB-KW"/>
</dbReference>
<gene>
    <name evidence="5" type="ORF">UFOVP28_54</name>
</gene>
<evidence type="ECO:0000259" key="4">
    <source>
        <dbReference type="Pfam" id="PF12708"/>
    </source>
</evidence>
<keyword evidence="2" id="KW-0946">Virion</keyword>
<accession>A0A6J5KM48</accession>
<sequence>MSNKNLVQTTPMPSPSDSYSASHESNKNRIIDQNFSYWINKTNQLLYYTAPYTGSSTITVASKLSDIVSVKDFGAVGDGTTDDTAAFTKAEAASETTIYIPDGTYSTTLNASQLLKTYFGPGTILQSGGAKLPNYFTYTNSAPATSSNPGNVTNAFGGVSKSPLRYQSYVVGAATAGTPTTGYVTAYDLSQLQLNMYVTAGHNQSTSDTPGRTMIGQQYNYTVMAGQGDASGLLFGGYVSNSNDSRFTGTISGATLTISGLTGAALAVGKYVYGQGVTAGTQITGGSGTSWTVNNSQIIGPISMNANITSSWLADPALTAIAGEYDATSNGVNVVSAELTTRDNGYYATMSGYGSHIYRSVLPSPNPKAFVCVNFSATSNDSQPVDAFYYGHGKSKIGLDFSTADFSSNSGAAFTFAANQYSYYNCTNTSVASTPEGTVLGNIYSGYQSASSAYVIVNVNTTLRVNTYGVVISNAPLFTSGQVNAIRVVTASGGVTVTQVDQVVVINKTVGAATAVTLPTAPNTGTIFTIKDGKGDAAANNITISGAVNIDGSASYAINTNYGKVSVVYNGTIWNVIA</sequence>
<evidence type="ECO:0000256" key="3">
    <source>
        <dbReference type="SAM" id="MobiDB-lite"/>
    </source>
</evidence>
<dbReference type="GO" id="GO:0019058">
    <property type="term" value="P:viral life cycle"/>
    <property type="evidence" value="ECO:0007669"/>
    <property type="project" value="UniProtKB-ARBA"/>
</dbReference>
<protein>
    <submittedName>
        <fullName evidence="5">Pectate lyase superfamily protein</fullName>
    </submittedName>
</protein>
<keyword evidence="5" id="KW-0456">Lyase</keyword>
<feature type="region of interest" description="Disordered" evidence="3">
    <location>
        <begin position="1"/>
        <end position="25"/>
    </location>
</feature>
<organism evidence="5">
    <name type="scientific">uncultured Caudovirales phage</name>
    <dbReference type="NCBI Taxonomy" id="2100421"/>
    <lineage>
        <taxon>Viruses</taxon>
        <taxon>Duplodnaviria</taxon>
        <taxon>Heunggongvirae</taxon>
        <taxon>Uroviricota</taxon>
        <taxon>Caudoviricetes</taxon>
        <taxon>Peduoviridae</taxon>
        <taxon>Maltschvirus</taxon>
        <taxon>Maltschvirus maltsch</taxon>
    </lineage>
</organism>
<dbReference type="GO" id="GO:0051701">
    <property type="term" value="P:biological process involved in interaction with host"/>
    <property type="evidence" value="ECO:0007669"/>
    <property type="project" value="UniProtKB-ARBA"/>
</dbReference>
<feature type="domain" description="Rhamnogalacturonase A/B/Epimerase-like pectate lyase" evidence="4">
    <location>
        <begin position="67"/>
        <end position="256"/>
    </location>
</feature>
<evidence type="ECO:0000256" key="2">
    <source>
        <dbReference type="ARBA" id="ARBA00022844"/>
    </source>
</evidence>
<dbReference type="EMBL" id="LR796165">
    <property type="protein sequence ID" value="CAB4122841.1"/>
    <property type="molecule type" value="Genomic_DNA"/>
</dbReference>